<dbReference type="EMBL" id="CAKOFQ010007216">
    <property type="protein sequence ID" value="CAH1995168.1"/>
    <property type="molecule type" value="Genomic_DNA"/>
</dbReference>
<dbReference type="InterPro" id="IPR006652">
    <property type="entry name" value="Kelch_1"/>
</dbReference>
<dbReference type="PRINTS" id="PR00501">
    <property type="entry name" value="KELCHREPEAT"/>
</dbReference>
<evidence type="ECO:0000256" key="1">
    <source>
        <dbReference type="ARBA" id="ARBA00022441"/>
    </source>
</evidence>
<dbReference type="InterPro" id="IPR015915">
    <property type="entry name" value="Kelch-typ_b-propeller"/>
</dbReference>
<protein>
    <submittedName>
        <fullName evidence="2">Uncharacterized protein</fullName>
    </submittedName>
</protein>
<dbReference type="PANTHER" id="PTHR46375">
    <property type="entry name" value="KELCH REPEAT AND BTB DOMAIN-CONTAINING PROTEIN 13-RELATED"/>
    <property type="match status" value="1"/>
</dbReference>
<evidence type="ECO:0000313" key="3">
    <source>
        <dbReference type="EMBL" id="CAH1995168.1"/>
    </source>
</evidence>
<organism evidence="2 4">
    <name type="scientific">Acanthoscelides obtectus</name>
    <name type="common">Bean weevil</name>
    <name type="synonym">Bruchus obtectus</name>
    <dbReference type="NCBI Taxonomy" id="200917"/>
    <lineage>
        <taxon>Eukaryota</taxon>
        <taxon>Metazoa</taxon>
        <taxon>Ecdysozoa</taxon>
        <taxon>Arthropoda</taxon>
        <taxon>Hexapoda</taxon>
        <taxon>Insecta</taxon>
        <taxon>Pterygota</taxon>
        <taxon>Neoptera</taxon>
        <taxon>Endopterygota</taxon>
        <taxon>Coleoptera</taxon>
        <taxon>Polyphaga</taxon>
        <taxon>Cucujiformia</taxon>
        <taxon>Chrysomeloidea</taxon>
        <taxon>Chrysomelidae</taxon>
        <taxon>Bruchinae</taxon>
        <taxon>Bruchini</taxon>
        <taxon>Acanthoscelides</taxon>
    </lineage>
</organism>
<gene>
    <name evidence="2" type="ORF">ACAOBT_LOCUS19590</name>
    <name evidence="3" type="ORF">ACAOBT_LOCUS22436</name>
</gene>
<dbReference type="PANTHER" id="PTHR46375:SF3">
    <property type="entry name" value="KELCH REPEAT AND BTB DOMAIN-CONTAINING PROTEIN 13"/>
    <property type="match status" value="1"/>
</dbReference>
<dbReference type="Gene3D" id="2.120.10.80">
    <property type="entry name" value="Kelch-type beta propeller"/>
    <property type="match status" value="1"/>
</dbReference>
<keyword evidence="4" id="KW-1185">Reference proteome</keyword>
<dbReference type="SMART" id="SM00612">
    <property type="entry name" value="Kelch"/>
    <property type="match status" value="2"/>
</dbReference>
<dbReference type="InterPro" id="IPR052392">
    <property type="entry name" value="Kelch-BTB_domain-containing"/>
</dbReference>
<evidence type="ECO:0000313" key="4">
    <source>
        <dbReference type="Proteomes" id="UP001152888"/>
    </source>
</evidence>
<name>A0A9P0L401_ACAOB</name>
<dbReference type="SUPFAM" id="SSF117281">
    <property type="entry name" value="Kelch motif"/>
    <property type="match status" value="1"/>
</dbReference>
<keyword evidence="1" id="KW-0880">Kelch repeat</keyword>
<dbReference type="Pfam" id="PF01344">
    <property type="entry name" value="Kelch_1"/>
    <property type="match status" value="1"/>
</dbReference>
<dbReference type="AlphaFoldDB" id="A0A9P0L401"/>
<dbReference type="EMBL" id="CAKOFQ010007084">
    <property type="protein sequence ID" value="CAH1990334.1"/>
    <property type="molecule type" value="Genomic_DNA"/>
</dbReference>
<dbReference type="Proteomes" id="UP001152888">
    <property type="component" value="Unassembled WGS sequence"/>
</dbReference>
<evidence type="ECO:0000313" key="2">
    <source>
        <dbReference type="EMBL" id="CAH1990334.1"/>
    </source>
</evidence>
<reference evidence="2" key="1">
    <citation type="submission" date="2022-03" db="EMBL/GenBank/DDBJ databases">
        <authorList>
            <person name="Sayadi A."/>
        </authorList>
    </citation>
    <scope>NUCLEOTIDE SEQUENCE</scope>
</reference>
<dbReference type="OrthoDB" id="45365at2759"/>
<comment type="caution">
    <text evidence="2">The sequence shown here is derived from an EMBL/GenBank/DDBJ whole genome shotgun (WGS) entry which is preliminary data.</text>
</comment>
<accession>A0A9P0L401</accession>
<sequence>MCMASGERFNIRRNAWEPITSMHHRRSTHEVVAIHNYIYALGGNDGSSSLNVVEQYDPKTNKWVVVTSMATRRSSVGAAVLECINIEHVLRQTRKSS</sequence>
<proteinExistence type="predicted"/>